<sequence length="54" mass="5906">MLVGRLHGTTVVSEELLRICLQIPSTARRQCAACGVHEVEQMGKVCRGQSMKPP</sequence>
<protein>
    <submittedName>
        <fullName evidence="1">Uncharacterized protein</fullName>
    </submittedName>
</protein>
<dbReference type="AlphaFoldDB" id="A0A5N6YIG6"/>
<reference evidence="1" key="1">
    <citation type="submission" date="2019-04" db="EMBL/GenBank/DDBJ databases">
        <title>Friends and foes A comparative genomics study of 23 Aspergillus species from section Flavi.</title>
        <authorList>
            <consortium name="DOE Joint Genome Institute"/>
            <person name="Kjaerbolling I."/>
            <person name="Vesth T."/>
            <person name="Frisvad J.C."/>
            <person name="Nybo J.L."/>
            <person name="Theobald S."/>
            <person name="Kildgaard S."/>
            <person name="Isbrandt T."/>
            <person name="Kuo A."/>
            <person name="Sato A."/>
            <person name="Lyhne E.K."/>
            <person name="Kogle M.E."/>
            <person name="Wiebenga A."/>
            <person name="Kun R.S."/>
            <person name="Lubbers R.J."/>
            <person name="Makela M.R."/>
            <person name="Barry K."/>
            <person name="Chovatia M."/>
            <person name="Clum A."/>
            <person name="Daum C."/>
            <person name="Haridas S."/>
            <person name="He G."/>
            <person name="LaButti K."/>
            <person name="Lipzen A."/>
            <person name="Mondo S."/>
            <person name="Riley R."/>
            <person name="Salamov A."/>
            <person name="Simmons B.A."/>
            <person name="Magnuson J.K."/>
            <person name="Henrissat B."/>
            <person name="Mortensen U.H."/>
            <person name="Larsen T.O."/>
            <person name="Devries R.P."/>
            <person name="Grigoriev I.V."/>
            <person name="Machida M."/>
            <person name="Baker S.E."/>
            <person name="Andersen M.R."/>
        </authorList>
    </citation>
    <scope>NUCLEOTIDE SEQUENCE</scope>
    <source>
        <strain evidence="1">CBS 117612</strain>
    </source>
</reference>
<name>A0A5N6YIG6_9EURO</name>
<dbReference type="EMBL" id="ML737120">
    <property type="protein sequence ID" value="KAE8345272.1"/>
    <property type="molecule type" value="Genomic_DNA"/>
</dbReference>
<proteinExistence type="predicted"/>
<gene>
    <name evidence="1" type="ORF">BDV24DRAFT_125676</name>
</gene>
<organism evidence="1">
    <name type="scientific">Aspergillus arachidicola</name>
    <dbReference type="NCBI Taxonomy" id="656916"/>
    <lineage>
        <taxon>Eukaryota</taxon>
        <taxon>Fungi</taxon>
        <taxon>Dikarya</taxon>
        <taxon>Ascomycota</taxon>
        <taxon>Pezizomycotina</taxon>
        <taxon>Eurotiomycetes</taxon>
        <taxon>Eurotiomycetidae</taxon>
        <taxon>Eurotiales</taxon>
        <taxon>Aspergillaceae</taxon>
        <taxon>Aspergillus</taxon>
        <taxon>Aspergillus subgen. Circumdati</taxon>
    </lineage>
</organism>
<dbReference type="Proteomes" id="UP000325558">
    <property type="component" value="Unassembled WGS sequence"/>
</dbReference>
<evidence type="ECO:0000313" key="1">
    <source>
        <dbReference type="EMBL" id="KAE8345272.1"/>
    </source>
</evidence>
<accession>A0A5N6YIG6</accession>